<dbReference type="PANTHER" id="PTHR23407:SF1">
    <property type="entry name" value="5-FORMYLTETRAHYDROFOLATE CYCLO-LIGASE"/>
    <property type="match status" value="1"/>
</dbReference>
<comment type="caution">
    <text evidence="6">The sequence shown here is derived from an EMBL/GenBank/DDBJ whole genome shotgun (WGS) entry which is preliminary data.</text>
</comment>
<name>A0A533I8Q7_PARDE</name>
<organism evidence="6 7">
    <name type="scientific">Paracoccus denitrificans</name>
    <dbReference type="NCBI Taxonomy" id="266"/>
    <lineage>
        <taxon>Bacteria</taxon>
        <taxon>Pseudomonadati</taxon>
        <taxon>Pseudomonadota</taxon>
        <taxon>Alphaproteobacteria</taxon>
        <taxon>Rhodobacterales</taxon>
        <taxon>Paracoccaceae</taxon>
        <taxon>Paracoccus</taxon>
    </lineage>
</organism>
<keyword evidence="6" id="KW-0436">Ligase</keyword>
<evidence type="ECO:0000256" key="1">
    <source>
        <dbReference type="ARBA" id="ARBA00010638"/>
    </source>
</evidence>
<comment type="catalytic activity">
    <reaction evidence="5">
        <text>(6S)-5-formyl-5,6,7,8-tetrahydrofolate + ATP = (6R)-5,10-methenyltetrahydrofolate + ADP + phosphate</text>
        <dbReference type="Rhea" id="RHEA:10488"/>
        <dbReference type="ChEBI" id="CHEBI:30616"/>
        <dbReference type="ChEBI" id="CHEBI:43474"/>
        <dbReference type="ChEBI" id="CHEBI:57455"/>
        <dbReference type="ChEBI" id="CHEBI:57457"/>
        <dbReference type="ChEBI" id="CHEBI:456216"/>
        <dbReference type="EC" id="6.3.3.2"/>
    </reaction>
</comment>
<accession>A0A533I8Q7</accession>
<dbReference type="Pfam" id="PF01812">
    <property type="entry name" value="5-FTHF_cyc-lig"/>
    <property type="match status" value="1"/>
</dbReference>
<evidence type="ECO:0000313" key="6">
    <source>
        <dbReference type="EMBL" id="TKW67483.1"/>
    </source>
</evidence>
<dbReference type="EMBL" id="VAFL01000004">
    <property type="protein sequence ID" value="TKW67483.1"/>
    <property type="molecule type" value="Genomic_DNA"/>
</dbReference>
<dbReference type="EC" id="6.3.3.2" evidence="5"/>
<dbReference type="Proteomes" id="UP000315344">
    <property type="component" value="Unassembled WGS sequence"/>
</dbReference>
<feature type="binding site" evidence="4">
    <location>
        <position position="82"/>
    </location>
    <ligand>
        <name>substrate</name>
    </ligand>
</feature>
<evidence type="ECO:0000256" key="4">
    <source>
        <dbReference type="PIRSR" id="PIRSR006806-1"/>
    </source>
</evidence>
<comment type="similarity">
    <text evidence="1 5">Belongs to the 5-formyltetrahydrofolate cyclo-ligase family.</text>
</comment>
<dbReference type="InterPro" id="IPR024185">
    <property type="entry name" value="FTHF_cligase-like_sf"/>
</dbReference>
<keyword evidence="5" id="KW-0460">Magnesium</keyword>
<dbReference type="NCBIfam" id="TIGR02727">
    <property type="entry name" value="MTHFS_bact"/>
    <property type="match status" value="1"/>
</dbReference>
<dbReference type="InterPro" id="IPR002698">
    <property type="entry name" value="FTHF_cligase"/>
</dbReference>
<keyword evidence="2 4" id="KW-0547">Nucleotide-binding</keyword>
<evidence type="ECO:0000256" key="5">
    <source>
        <dbReference type="RuleBase" id="RU361279"/>
    </source>
</evidence>
<feature type="binding site" evidence="4">
    <location>
        <begin position="156"/>
        <end position="164"/>
    </location>
    <ligand>
        <name>ATP</name>
        <dbReference type="ChEBI" id="CHEBI:30616"/>
    </ligand>
</feature>
<keyword evidence="3 4" id="KW-0067">ATP-binding</keyword>
<dbReference type="SUPFAM" id="SSF100950">
    <property type="entry name" value="NagB/RpiA/CoA transferase-like"/>
    <property type="match status" value="1"/>
</dbReference>
<dbReference type="GO" id="GO:0035999">
    <property type="term" value="P:tetrahydrofolate interconversion"/>
    <property type="evidence" value="ECO:0007669"/>
    <property type="project" value="TreeGrafter"/>
</dbReference>
<dbReference type="InterPro" id="IPR037171">
    <property type="entry name" value="NagB/RpiA_transferase-like"/>
</dbReference>
<dbReference type="AlphaFoldDB" id="A0A533I8Q7"/>
<gene>
    <name evidence="6" type="ORF">DI616_06965</name>
</gene>
<dbReference type="PIRSF" id="PIRSF006806">
    <property type="entry name" value="FTHF_cligase"/>
    <property type="match status" value="1"/>
</dbReference>
<dbReference type="GO" id="GO:0046872">
    <property type="term" value="F:metal ion binding"/>
    <property type="evidence" value="ECO:0007669"/>
    <property type="project" value="UniProtKB-KW"/>
</dbReference>
<evidence type="ECO:0000313" key="7">
    <source>
        <dbReference type="Proteomes" id="UP000315344"/>
    </source>
</evidence>
<reference evidence="6 7" key="1">
    <citation type="journal article" date="2017" name="Nat. Commun.">
        <title>In situ click chemistry generation of cyclooxygenase-2 inhibitors.</title>
        <authorList>
            <person name="Bhardwaj A."/>
            <person name="Kaur J."/>
            <person name="Wuest M."/>
            <person name="Wuest F."/>
        </authorList>
    </citation>
    <scope>NUCLEOTIDE SEQUENCE [LARGE SCALE GENOMIC DNA]</scope>
    <source>
        <strain evidence="6">S2_012_000_R3_94</strain>
    </source>
</reference>
<dbReference type="GO" id="GO:0005524">
    <property type="term" value="F:ATP binding"/>
    <property type="evidence" value="ECO:0007669"/>
    <property type="project" value="UniProtKB-KW"/>
</dbReference>
<dbReference type="Gene3D" id="3.40.50.10420">
    <property type="entry name" value="NagB/RpiA/CoA transferase-like"/>
    <property type="match status" value="1"/>
</dbReference>
<evidence type="ECO:0000256" key="3">
    <source>
        <dbReference type="ARBA" id="ARBA00022840"/>
    </source>
</evidence>
<comment type="cofactor">
    <cofactor evidence="5">
        <name>Mg(2+)</name>
        <dbReference type="ChEBI" id="CHEBI:18420"/>
    </cofactor>
</comment>
<proteinExistence type="inferred from homology"/>
<evidence type="ECO:0000256" key="2">
    <source>
        <dbReference type="ARBA" id="ARBA00022741"/>
    </source>
</evidence>
<protein>
    <recommendedName>
        <fullName evidence="5">5-formyltetrahydrofolate cyclo-ligase</fullName>
        <ecNumber evidence="5">6.3.3.2</ecNumber>
    </recommendedName>
</protein>
<dbReference type="PANTHER" id="PTHR23407">
    <property type="entry name" value="ATPASE INHIBITOR/5-FORMYLTETRAHYDROFOLATE CYCLO-LIGASE"/>
    <property type="match status" value="1"/>
</dbReference>
<dbReference type="GO" id="GO:0009396">
    <property type="term" value="P:folic acid-containing compound biosynthetic process"/>
    <property type="evidence" value="ECO:0007669"/>
    <property type="project" value="TreeGrafter"/>
</dbReference>
<keyword evidence="5" id="KW-0479">Metal-binding</keyword>
<dbReference type="GO" id="GO:0030272">
    <property type="term" value="F:5-formyltetrahydrofolate cyclo-ligase activity"/>
    <property type="evidence" value="ECO:0007669"/>
    <property type="project" value="UniProtKB-EC"/>
</dbReference>
<sequence length="209" mass="22592">MAAEIAPGYFDPYAVDAAAARDAARWRKAERARLIAEREALTDAARAAADPAIAGHLDRVLTDRFGGADGMVLAGFWPIRAEPDLRGWMARQSALGVRIALPVVTGKDQPLIFRPWTPEAEMRAGRWNIPEPATDATATPQIVLAPLVGWDAARFRMGYGGGFYDRTLSNLHPRPFAIGIGLDAGRLPTIYPQPHDLAMDLIVTEAGPA</sequence>